<organism evidence="4 5">
    <name type="scientific">Neoroseomonas lacus</name>
    <dbReference type="NCBI Taxonomy" id="287609"/>
    <lineage>
        <taxon>Bacteria</taxon>
        <taxon>Pseudomonadati</taxon>
        <taxon>Pseudomonadota</taxon>
        <taxon>Alphaproteobacteria</taxon>
        <taxon>Acetobacterales</taxon>
        <taxon>Acetobacteraceae</taxon>
        <taxon>Neoroseomonas</taxon>
    </lineage>
</organism>
<proteinExistence type="predicted"/>
<dbReference type="Gene3D" id="3.40.50.2000">
    <property type="entry name" value="Glycogen Phosphorylase B"/>
    <property type="match status" value="2"/>
</dbReference>
<dbReference type="InterPro" id="IPR001173">
    <property type="entry name" value="Glyco_trans_2-like"/>
</dbReference>
<dbReference type="Gene3D" id="3.20.20.80">
    <property type="entry name" value="Glycosidases"/>
    <property type="match status" value="1"/>
</dbReference>
<evidence type="ECO:0000313" key="4">
    <source>
        <dbReference type="EMBL" id="GGJ30187.1"/>
    </source>
</evidence>
<evidence type="ECO:0000256" key="1">
    <source>
        <dbReference type="SAM" id="MobiDB-lite"/>
    </source>
</evidence>
<protein>
    <recommendedName>
        <fullName evidence="6">Glycosyltransferase</fullName>
    </recommendedName>
</protein>
<dbReference type="CDD" id="cd03801">
    <property type="entry name" value="GT4_PimA-like"/>
    <property type="match status" value="1"/>
</dbReference>
<feature type="domain" description="Glycosyl transferase family 1" evidence="2">
    <location>
        <begin position="799"/>
        <end position="963"/>
    </location>
</feature>
<gene>
    <name evidence="4" type="ORF">GCM10011320_42100</name>
</gene>
<name>A0A917KU95_9PROT</name>
<evidence type="ECO:0000313" key="5">
    <source>
        <dbReference type="Proteomes" id="UP000661507"/>
    </source>
</evidence>
<dbReference type="Pfam" id="PF00534">
    <property type="entry name" value="Glycos_transf_1"/>
    <property type="match status" value="1"/>
</dbReference>
<dbReference type="CDD" id="cd11579">
    <property type="entry name" value="Glyco_tran_WbsX"/>
    <property type="match status" value="1"/>
</dbReference>
<dbReference type="Pfam" id="PF14307">
    <property type="entry name" value="Glyco_tran_WbsX"/>
    <property type="match status" value="1"/>
</dbReference>
<sequence length="1290" mass="143203">MTEFFALLDRRRAGPAMAEEVPEPSPHEPIAAEAIRAVHMMTLARSGLFDAAYYIATYPDIAAAGIEPFAHFFDHGFTEGRRPNPYFDPLWYLAQNPDVAAGGLNPLFHYALHGDAEGRRPSPLFDPAWYRTRYDIPAGELALAHWLKHRATGRFSPIADFDAEYYLGRNPDVAAAGVDPFEHFWFHGYREGRNPSAEFDVRFYAQRYLRGDVSENPFPHWLAHRHEPGVFGRMPDDEASVPREVRRFTRPGPDFEEFRPLPADAAKRVKLLAYYLPQFHAFEQNDAWWGKGFTEWTNVPRGLPRFRGHYQPRVPRDLGFYALEGNETFRRQVEMAKAGGVHGFVFYWYWFNGTRLMEKPVERFLADASIDMPFCLMWANENWTRRWDGAESEVLISQDYRPDDDERMVAEFARHFRDPRYIRIGGRPVLMVYRPALIPQSKSTVARWRHLFREQHGEDPLLVMAQGFGDTDPRPHGLDGAIEFPPHKLTQNLEPIATGLDILDPDFTGKVHEYESVVRVSLEEAAPDFPLIRTAVPSWDNDARRQGTGLVITGSTPAKYEAWLAALIEHAGKHPFHGEAIVCVNAWNEWCEGAYLEPDLHFGSAYLNATGRAVTGQTRLGEEAPPRVLLVGHDAFPGGAQQLLLSIGTTLRRAFGVEVEFLLLAGGAMEAAYRRVAPTTVVAGAAALSARIGALAARGWRHAIVNTTAAGPAVATLRAAGLDAVLLVHELPRLIREKHLTESARAGITAARSVVFPAPFVRDEVLSTLGLTADEHCVLRSQGIYKDLTASPDAAAGIRAELGLGVEDRLVLGIGYADMRKGFDLFLQLWRLLRWRGRRGVHLCWLGSMDPEMEAWLAEEIAVARDTGTFHMPGRRDDVGAFLRAADAYALTSREDPFPSVALEALAAGLPVVAFDRSGGIPGLLAETGAGTVVPYGDVTAMAEALSGVLRTAPEDATRRQEAASRKRLAASRFAWRPYVRDLLHLAVPDLPSVSVAVPNYNYARYMPERLGSIFAQSLPVREVVVLDDCSTDDSLAVIRAVAMRHGREIRLEPNERNSGSVFAQWRKAAMLAQGDYLWIAEADDLSDPDFLLRAVARMKADPAIRFAFTDSRSIGVDGAEIWPDYKGYYATLEAGALARSEVFAADDFVRRFLAVKNLVLNVSAVVWRRSALLEALEACGDALASFRMGGDWRLYLQALAAPGARVAYEAAPLNVHRRHAASVTHALDADRHVAEIARCHDFAREAFPAATKSATAQRAYLAEVAAQLGAAAPPPPKRRRARRTTSRAS</sequence>
<dbReference type="Gene3D" id="3.90.550.10">
    <property type="entry name" value="Spore Coat Polysaccharide Biosynthesis Protein SpsA, Chain A"/>
    <property type="match status" value="1"/>
</dbReference>
<dbReference type="PANTHER" id="PTHR41244">
    <property type="entry name" value="RHAMNAN SYNTHESIS F"/>
    <property type="match status" value="1"/>
</dbReference>
<dbReference type="PANTHER" id="PTHR41244:SF1">
    <property type="entry name" value="GLYCOSYLTRANSFERASE"/>
    <property type="match status" value="1"/>
</dbReference>
<dbReference type="EMBL" id="BMKW01000011">
    <property type="protein sequence ID" value="GGJ30187.1"/>
    <property type="molecule type" value="Genomic_DNA"/>
</dbReference>
<dbReference type="InterPro" id="IPR029044">
    <property type="entry name" value="Nucleotide-diphossugar_trans"/>
</dbReference>
<feature type="compositionally biased region" description="Basic residues" evidence="1">
    <location>
        <begin position="1277"/>
        <end position="1290"/>
    </location>
</feature>
<keyword evidence="5" id="KW-1185">Reference proteome</keyword>
<dbReference type="Pfam" id="PF00535">
    <property type="entry name" value="Glycos_transf_2"/>
    <property type="match status" value="1"/>
</dbReference>
<accession>A0A917KU95</accession>
<dbReference type="RefSeq" id="WP_188970411.1">
    <property type="nucleotide sequence ID" value="NZ_BMKW01000011.1"/>
</dbReference>
<reference evidence="4" key="1">
    <citation type="journal article" date="2014" name="Int. J. Syst. Evol. Microbiol.">
        <title>Complete genome sequence of Corynebacterium casei LMG S-19264T (=DSM 44701T), isolated from a smear-ripened cheese.</title>
        <authorList>
            <consortium name="US DOE Joint Genome Institute (JGI-PGF)"/>
            <person name="Walter F."/>
            <person name="Albersmeier A."/>
            <person name="Kalinowski J."/>
            <person name="Ruckert C."/>
        </authorList>
    </citation>
    <scope>NUCLEOTIDE SEQUENCE</scope>
    <source>
        <strain evidence="4">CGMCC 1.3617</strain>
    </source>
</reference>
<evidence type="ECO:0008006" key="6">
    <source>
        <dbReference type="Google" id="ProtNLM"/>
    </source>
</evidence>
<comment type="caution">
    <text evidence="4">The sequence shown here is derived from an EMBL/GenBank/DDBJ whole genome shotgun (WGS) entry which is preliminary data.</text>
</comment>
<evidence type="ECO:0000259" key="3">
    <source>
        <dbReference type="Pfam" id="PF00535"/>
    </source>
</evidence>
<dbReference type="InterPro" id="IPR032719">
    <property type="entry name" value="WbsX"/>
</dbReference>
<dbReference type="SUPFAM" id="SSF53448">
    <property type="entry name" value="Nucleotide-diphospho-sugar transferases"/>
    <property type="match status" value="1"/>
</dbReference>
<dbReference type="Proteomes" id="UP000661507">
    <property type="component" value="Unassembled WGS sequence"/>
</dbReference>
<dbReference type="GO" id="GO:0016757">
    <property type="term" value="F:glycosyltransferase activity"/>
    <property type="evidence" value="ECO:0007669"/>
    <property type="project" value="InterPro"/>
</dbReference>
<dbReference type="SUPFAM" id="SSF53756">
    <property type="entry name" value="UDP-Glycosyltransferase/glycogen phosphorylase"/>
    <property type="match status" value="1"/>
</dbReference>
<evidence type="ECO:0000259" key="2">
    <source>
        <dbReference type="Pfam" id="PF00534"/>
    </source>
</evidence>
<feature type="region of interest" description="Disordered" evidence="1">
    <location>
        <begin position="1270"/>
        <end position="1290"/>
    </location>
</feature>
<reference evidence="4" key="2">
    <citation type="submission" date="2020-09" db="EMBL/GenBank/DDBJ databases">
        <authorList>
            <person name="Sun Q."/>
            <person name="Zhou Y."/>
        </authorList>
    </citation>
    <scope>NUCLEOTIDE SEQUENCE</scope>
    <source>
        <strain evidence="4">CGMCC 1.3617</strain>
    </source>
</reference>
<feature type="domain" description="Glycosyltransferase 2-like" evidence="3">
    <location>
        <begin position="995"/>
        <end position="1104"/>
    </location>
</feature>
<dbReference type="InterPro" id="IPR001296">
    <property type="entry name" value="Glyco_trans_1"/>
</dbReference>